<dbReference type="VEuPathDB" id="AmoebaDB:EHI5A_144000"/>
<dbReference type="GO" id="GO:0003924">
    <property type="term" value="F:GTPase activity"/>
    <property type="evidence" value="ECO:0007669"/>
    <property type="project" value="InterPro"/>
</dbReference>
<dbReference type="GO" id="GO:0005525">
    <property type="term" value="F:GTP binding"/>
    <property type="evidence" value="ECO:0007669"/>
    <property type="project" value="InterPro"/>
</dbReference>
<dbReference type="FunFam" id="3.40.50.300:FF:001462">
    <property type="entry name" value="Small GTP-binding protein, putative"/>
    <property type="match status" value="1"/>
</dbReference>
<evidence type="ECO:0000313" key="4">
    <source>
        <dbReference type="Proteomes" id="UP000078387"/>
    </source>
</evidence>
<dbReference type="SMART" id="SM00173">
    <property type="entry name" value="RAS"/>
    <property type="match status" value="1"/>
</dbReference>
<dbReference type="VEuPathDB" id="AmoebaDB:EHI8A_109760"/>
<comment type="caution">
    <text evidence="3">The sequence shown here is derived from an EMBL/GenBank/DDBJ whole genome shotgun (WGS) entry which is preliminary data.</text>
</comment>
<evidence type="ECO:0000313" key="3">
    <source>
        <dbReference type="EMBL" id="GAT93899.1"/>
    </source>
</evidence>
<dbReference type="Pfam" id="PF00071">
    <property type="entry name" value="Ras"/>
    <property type="match status" value="1"/>
</dbReference>
<dbReference type="SMART" id="SM00175">
    <property type="entry name" value="RAB"/>
    <property type="match status" value="1"/>
</dbReference>
<dbReference type="InterPro" id="IPR005225">
    <property type="entry name" value="Small_GTP-bd"/>
</dbReference>
<dbReference type="Gene3D" id="3.40.50.300">
    <property type="entry name" value="P-loop containing nucleotide triphosphate hydrolases"/>
    <property type="match status" value="1"/>
</dbReference>
<dbReference type="eggNOG" id="KOG0097">
    <property type="taxonomic scope" value="Eukaryota"/>
</dbReference>
<reference evidence="3 4" key="1">
    <citation type="submission" date="2016-05" db="EMBL/GenBank/DDBJ databases">
        <title>First whole genome sequencing of Entamoeba histolytica HM1:IMSS-clone-6.</title>
        <authorList>
            <person name="Mukherjee Avik.K."/>
            <person name="Izumyama S."/>
            <person name="Nakada-Tsukui K."/>
            <person name="Nozaki T."/>
        </authorList>
    </citation>
    <scope>NUCLEOTIDE SEQUENCE [LARGE SCALE GENOMIC DNA]</scope>
    <source>
        <strain evidence="3 4">HM1:IMSS clone 6</strain>
    </source>
</reference>
<dbReference type="PROSITE" id="PS51421">
    <property type="entry name" value="RAS"/>
    <property type="match status" value="1"/>
</dbReference>
<dbReference type="PROSITE" id="PS51419">
    <property type="entry name" value="RAB"/>
    <property type="match status" value="1"/>
</dbReference>
<dbReference type="SUPFAM" id="SSF52540">
    <property type="entry name" value="P-loop containing nucleoside triphosphate hydrolases"/>
    <property type="match status" value="1"/>
</dbReference>
<dbReference type="InterPro" id="IPR001806">
    <property type="entry name" value="Small_GTPase"/>
</dbReference>
<dbReference type="CDD" id="cd00154">
    <property type="entry name" value="Rab"/>
    <property type="match status" value="1"/>
</dbReference>
<keyword evidence="2" id="KW-0547">Nucleotide-binding</keyword>
<protein>
    <submittedName>
        <fullName evidence="3">Rab family GTPase</fullName>
    </submittedName>
</protein>
<organism evidence="3 4">
    <name type="scientific">Entamoeba histolytica</name>
    <dbReference type="NCBI Taxonomy" id="5759"/>
    <lineage>
        <taxon>Eukaryota</taxon>
        <taxon>Amoebozoa</taxon>
        <taxon>Evosea</taxon>
        <taxon>Archamoebae</taxon>
        <taxon>Mastigamoebida</taxon>
        <taxon>Entamoebidae</taxon>
        <taxon>Entamoeba</taxon>
    </lineage>
</organism>
<dbReference type="EMBL" id="BDEQ01000001">
    <property type="protein sequence ID" value="GAT93899.1"/>
    <property type="molecule type" value="Genomic_DNA"/>
</dbReference>
<gene>
    <name evidence="3" type="ORF">CL6EHI_094110</name>
</gene>
<dbReference type="PANTHER" id="PTHR47978">
    <property type="match status" value="1"/>
</dbReference>
<dbReference type="Proteomes" id="UP000078387">
    <property type="component" value="Unassembled WGS sequence"/>
</dbReference>
<dbReference type="PRINTS" id="PR00449">
    <property type="entry name" value="RASTRNSFRMNG"/>
</dbReference>
<dbReference type="SMART" id="SM00176">
    <property type="entry name" value="RAN"/>
    <property type="match status" value="1"/>
</dbReference>
<dbReference type="VEuPathDB" id="AmoebaDB:KM1_181300"/>
<dbReference type="VEuPathDB" id="AmoebaDB:EHI7A_102850"/>
<accession>A0A175JJK8</accession>
<dbReference type="OMA" id="WYERICK"/>
<evidence type="ECO:0000256" key="1">
    <source>
        <dbReference type="ARBA" id="ARBA00010142"/>
    </source>
</evidence>
<dbReference type="SMART" id="SM00174">
    <property type="entry name" value="RHO"/>
    <property type="match status" value="1"/>
</dbReference>
<name>A0A175JJK8_ENTHI</name>
<proteinExistence type="inferred from homology"/>
<dbReference type="InterPro" id="IPR027417">
    <property type="entry name" value="P-loop_NTPase"/>
</dbReference>
<evidence type="ECO:0000256" key="2">
    <source>
        <dbReference type="ARBA" id="ARBA00022741"/>
    </source>
</evidence>
<dbReference type="VEuPathDB" id="AmoebaDB:EHI_094110"/>
<dbReference type="NCBIfam" id="TIGR00231">
    <property type="entry name" value="small_GTP"/>
    <property type="match status" value="1"/>
</dbReference>
<sequence length="198" mass="22146">MVKTSFPHLLLEEKKPVKIIVVGDSGVGKTAIISKFLYKDVNKNESATIGNVHVKTILEKGNNKLDVAIWDTAGQEKYSSMVDIFFRGAKGCVIVYDITSFQSFVDTTSWYTSIFDITHTSIPIVLVGNKKDLSSQREVAYESAENLAVKWGALYLEVSAIEGTNIDTIFKSFVDKIEPEYEPENVFQSQSTKQRKCC</sequence>
<dbReference type="AlphaFoldDB" id="A0A175JJK8"/>
<comment type="similarity">
    <text evidence="1">Belongs to the small GTPase superfamily. Rho family.</text>
</comment>